<sequence>MDWKKLQNGSDIRGIALEGIEGEYVNLTDGVTQAIAKAFVAWLNERKGERKHTVAVGSDSRLSSPALRQAFDEGASGIGAKVMDFGMASTPAMFMSTIDKNLQVDGAVMVTASHLPWNRNGLKFFTADGGLDKADIARILELAPQYFETGDDVKGDVEQVEFMDVYSQMLVDYIRNGVGMGEQPLKGMKIIVDAGNGAGGFFAHKVLDCLGADTTGSQFLAPDGHFPNHVPNPEDKQAMASICKAVTDNKADLGIIFDTDVDRSAIVDRTGEPINRNALIALIAAVILREHPGSTIVTDSVTSDGLAEFIANRKGIHHRFRRGYKNVINESLRLNKAGKESWLAIETSGHAALRENYFLDDGAYLVAKLIIEAARLRTEGKELQDLISDLRQPEESKEIRFKITNADFKAYGQSVLEDLQTAASSQEGWEIVAPNHEGIRVACTSAGERGWFLLRQSLHDPVLPLNIESDVEGGVTHIENRLMRLLSSYTDLKK</sequence>
<dbReference type="eggNOG" id="COG1109">
    <property type="taxonomic scope" value="Bacteria"/>
</dbReference>
<dbReference type="AlphaFoldDB" id="A0A133PUX6"/>
<evidence type="ECO:0000256" key="2">
    <source>
        <dbReference type="ARBA" id="ARBA00010231"/>
    </source>
</evidence>
<keyword evidence="3" id="KW-0597">Phosphoprotein</keyword>
<keyword evidence="8" id="KW-1185">Reference proteome</keyword>
<evidence type="ECO:0000259" key="5">
    <source>
        <dbReference type="Pfam" id="PF02879"/>
    </source>
</evidence>
<dbReference type="CDD" id="cd03089">
    <property type="entry name" value="PMM_PGM"/>
    <property type="match status" value="1"/>
</dbReference>
<evidence type="ECO:0000259" key="4">
    <source>
        <dbReference type="Pfam" id="PF02878"/>
    </source>
</evidence>
<reference evidence="8" key="1">
    <citation type="submission" date="2016-01" db="EMBL/GenBank/DDBJ databases">
        <authorList>
            <person name="Mitreva M."/>
            <person name="Pepin K.H."/>
            <person name="Mihindukulasuriya K.A."/>
            <person name="Fulton R."/>
            <person name="Fronick C."/>
            <person name="O'Laughlin M."/>
            <person name="Miner T."/>
            <person name="Herter B."/>
            <person name="Rosa B.A."/>
            <person name="Cordes M."/>
            <person name="Tomlinson C."/>
            <person name="Wollam A."/>
            <person name="Palsikar V.B."/>
            <person name="Mardis E.R."/>
            <person name="Wilson R.K."/>
        </authorList>
    </citation>
    <scope>NUCLEOTIDE SEQUENCE [LARGE SCALE GENOMIC DNA]</scope>
    <source>
        <strain evidence="8">MJR7716</strain>
    </source>
</reference>
<dbReference type="PANTHER" id="PTHR42946:SF1">
    <property type="entry name" value="PHOSPHOGLUCOMUTASE (ALPHA-D-GLUCOSE-1,6-BISPHOSPHATE-DEPENDENT)"/>
    <property type="match status" value="1"/>
</dbReference>
<evidence type="ECO:0000256" key="3">
    <source>
        <dbReference type="ARBA" id="ARBA00022553"/>
    </source>
</evidence>
<feature type="domain" description="Alpha-D-phosphohexomutase alpha/beta/alpha" evidence="4">
    <location>
        <begin position="7"/>
        <end position="139"/>
    </location>
</feature>
<dbReference type="InterPro" id="IPR016055">
    <property type="entry name" value="A-D-PHexomutase_a/b/a-I/II/III"/>
</dbReference>
<gene>
    <name evidence="7" type="ORF">HMPREF3226_02572</name>
</gene>
<protein>
    <submittedName>
        <fullName evidence="7">Phosphoglucomutase/phosphomannomutase, alpha/beta/alpha domain II</fullName>
    </submittedName>
</protein>
<dbReference type="PATRIC" id="fig|28128.5.peg.2646"/>
<evidence type="ECO:0000259" key="6">
    <source>
        <dbReference type="Pfam" id="PF02880"/>
    </source>
</evidence>
<dbReference type="EMBL" id="LRQG01000238">
    <property type="protein sequence ID" value="KXA32953.1"/>
    <property type="molecule type" value="Genomic_DNA"/>
</dbReference>
<dbReference type="STRING" id="28128.HMPREF3226_02572"/>
<dbReference type="InterPro" id="IPR005845">
    <property type="entry name" value="A-D-PHexomutase_a/b/a-II"/>
</dbReference>
<comment type="cofactor">
    <cofactor evidence="1">
        <name>Mg(2+)</name>
        <dbReference type="ChEBI" id="CHEBI:18420"/>
    </cofactor>
</comment>
<dbReference type="Pfam" id="PF02879">
    <property type="entry name" value="PGM_PMM_II"/>
    <property type="match status" value="1"/>
</dbReference>
<name>A0A133PUX6_9BACT</name>
<dbReference type="SUPFAM" id="SSF53738">
    <property type="entry name" value="Phosphoglucomutase, first 3 domains"/>
    <property type="match status" value="3"/>
</dbReference>
<evidence type="ECO:0000313" key="7">
    <source>
        <dbReference type="EMBL" id="KXA32953.1"/>
    </source>
</evidence>
<comment type="similarity">
    <text evidence="2">Belongs to the phosphohexose mutase family.</text>
</comment>
<dbReference type="InterPro" id="IPR005844">
    <property type="entry name" value="A-D-PHexomutase_a/b/a-I"/>
</dbReference>
<dbReference type="Pfam" id="PF02878">
    <property type="entry name" value="PGM_PMM_I"/>
    <property type="match status" value="1"/>
</dbReference>
<organism evidence="7 8">
    <name type="scientific">Prevotella corporis</name>
    <dbReference type="NCBI Taxonomy" id="28128"/>
    <lineage>
        <taxon>Bacteria</taxon>
        <taxon>Pseudomonadati</taxon>
        <taxon>Bacteroidota</taxon>
        <taxon>Bacteroidia</taxon>
        <taxon>Bacteroidales</taxon>
        <taxon>Prevotellaceae</taxon>
        <taxon>Prevotella</taxon>
    </lineage>
</organism>
<comment type="caution">
    <text evidence="7">The sequence shown here is derived from an EMBL/GenBank/DDBJ whole genome shotgun (WGS) entry which is preliminary data.</text>
</comment>
<dbReference type="Pfam" id="PF02880">
    <property type="entry name" value="PGM_PMM_III"/>
    <property type="match status" value="1"/>
</dbReference>
<dbReference type="RefSeq" id="WP_060941314.1">
    <property type="nucleotide sequence ID" value="NZ_KQ957332.1"/>
</dbReference>
<dbReference type="Gene3D" id="3.40.120.10">
    <property type="entry name" value="Alpha-D-Glucose-1,6-Bisphosphate, subunit A, domain 3"/>
    <property type="match status" value="3"/>
</dbReference>
<dbReference type="Proteomes" id="UP000070533">
    <property type="component" value="Unassembled WGS sequence"/>
</dbReference>
<dbReference type="OrthoDB" id="9806956at2"/>
<dbReference type="PRINTS" id="PR00509">
    <property type="entry name" value="PGMPMM"/>
</dbReference>
<dbReference type="GO" id="GO:0005975">
    <property type="term" value="P:carbohydrate metabolic process"/>
    <property type="evidence" value="ECO:0007669"/>
    <property type="project" value="InterPro"/>
</dbReference>
<evidence type="ECO:0000256" key="1">
    <source>
        <dbReference type="ARBA" id="ARBA00001946"/>
    </source>
</evidence>
<proteinExistence type="inferred from homology"/>
<dbReference type="InterPro" id="IPR005846">
    <property type="entry name" value="A-D-PHexomutase_a/b/a-III"/>
</dbReference>
<dbReference type="FunFam" id="3.40.120.10:FF:000010">
    <property type="entry name" value="phosphomannomutase/phosphoglucomutase isoform X1"/>
    <property type="match status" value="1"/>
</dbReference>
<accession>A0A133PUX6</accession>
<dbReference type="InterPro" id="IPR050060">
    <property type="entry name" value="Phosphoglucosamine_mutase"/>
</dbReference>
<feature type="domain" description="Alpha-D-phosphohexomutase alpha/beta/alpha" evidence="6">
    <location>
        <begin position="276"/>
        <end position="390"/>
    </location>
</feature>
<dbReference type="Gene3D" id="3.30.310.50">
    <property type="entry name" value="Alpha-D-phosphohexomutase, C-terminal domain"/>
    <property type="match status" value="1"/>
</dbReference>
<dbReference type="PANTHER" id="PTHR42946">
    <property type="entry name" value="PHOSPHOHEXOSE MUTASE"/>
    <property type="match status" value="1"/>
</dbReference>
<dbReference type="InterPro" id="IPR005841">
    <property type="entry name" value="Alpha-D-phosphohexomutase_SF"/>
</dbReference>
<feature type="domain" description="Alpha-D-phosphohexomutase alpha/beta/alpha" evidence="5">
    <location>
        <begin position="183"/>
        <end position="271"/>
    </location>
</feature>
<dbReference type="GO" id="GO:0004615">
    <property type="term" value="F:phosphomannomutase activity"/>
    <property type="evidence" value="ECO:0007669"/>
    <property type="project" value="TreeGrafter"/>
</dbReference>
<evidence type="ECO:0000313" key="8">
    <source>
        <dbReference type="Proteomes" id="UP000070533"/>
    </source>
</evidence>